<keyword evidence="1" id="KW-0472">Membrane</keyword>
<comment type="caution">
    <text evidence="2">The sequence shown here is derived from an EMBL/GenBank/DDBJ whole genome shotgun (WGS) entry which is preliminary data.</text>
</comment>
<accession>A0ABN7YP30</accession>
<evidence type="ECO:0000313" key="3">
    <source>
        <dbReference type="Proteomes" id="UP000727654"/>
    </source>
</evidence>
<keyword evidence="1" id="KW-0812">Transmembrane</keyword>
<feature type="transmembrane region" description="Helical" evidence="1">
    <location>
        <begin position="39"/>
        <end position="60"/>
    </location>
</feature>
<evidence type="ECO:0000256" key="1">
    <source>
        <dbReference type="SAM" id="Phobius"/>
    </source>
</evidence>
<gene>
    <name evidence="2" type="ORF">LMG23992_02496</name>
</gene>
<name>A0ABN7YP30_9BURK</name>
<evidence type="ECO:0000313" key="2">
    <source>
        <dbReference type="EMBL" id="CAG9173602.1"/>
    </source>
</evidence>
<dbReference type="Proteomes" id="UP000727654">
    <property type="component" value="Unassembled WGS sequence"/>
</dbReference>
<proteinExistence type="predicted"/>
<organism evidence="2 3">
    <name type="scientific">Cupriavidus laharis</name>
    <dbReference type="NCBI Taxonomy" id="151654"/>
    <lineage>
        <taxon>Bacteria</taxon>
        <taxon>Pseudomonadati</taxon>
        <taxon>Pseudomonadota</taxon>
        <taxon>Betaproteobacteria</taxon>
        <taxon>Burkholderiales</taxon>
        <taxon>Burkholderiaceae</taxon>
        <taxon>Cupriavidus</taxon>
    </lineage>
</organism>
<protein>
    <submittedName>
        <fullName evidence="2">Uncharacterized protein</fullName>
    </submittedName>
</protein>
<reference evidence="2 3" key="1">
    <citation type="submission" date="2021-08" db="EMBL/GenBank/DDBJ databases">
        <authorList>
            <person name="Peeters C."/>
        </authorList>
    </citation>
    <scope>NUCLEOTIDE SEQUENCE [LARGE SCALE GENOMIC DNA]</scope>
    <source>
        <strain evidence="2 3">LMG 23992</strain>
    </source>
</reference>
<keyword evidence="1" id="KW-1133">Transmembrane helix</keyword>
<keyword evidence="3" id="KW-1185">Reference proteome</keyword>
<dbReference type="EMBL" id="CAJZAI010000005">
    <property type="protein sequence ID" value="CAG9173602.1"/>
    <property type="molecule type" value="Genomic_DNA"/>
</dbReference>
<dbReference type="RefSeq" id="WP_224080109.1">
    <property type="nucleotide sequence ID" value="NZ_CAJZAI010000005.1"/>
</dbReference>
<sequence>MQTILSVLAITILIVTAVGLVSPTFISQTFLQGKPVGRLQIAVIGLSLAALLLILVGRLAQPAAGA</sequence>